<evidence type="ECO:0000313" key="2">
    <source>
        <dbReference type="Proteomes" id="UP001142055"/>
    </source>
</evidence>
<accession>A0A9Q0MCA3</accession>
<proteinExistence type="predicted"/>
<protein>
    <submittedName>
        <fullName evidence="1">Uncharacterized protein</fullName>
    </submittedName>
</protein>
<reference evidence="1" key="1">
    <citation type="submission" date="2022-12" db="EMBL/GenBank/DDBJ databases">
        <title>Genome assemblies of Blomia tropicalis.</title>
        <authorList>
            <person name="Cui Y."/>
        </authorList>
    </citation>
    <scope>NUCLEOTIDE SEQUENCE</scope>
    <source>
        <tissue evidence="1">Adult mites</tissue>
    </source>
</reference>
<dbReference type="EMBL" id="JAPWDV010000001">
    <property type="protein sequence ID" value="KAJ6222799.1"/>
    <property type="molecule type" value="Genomic_DNA"/>
</dbReference>
<name>A0A9Q0MCA3_BLOTA</name>
<sequence length="145" mass="16948">MHTLEHEHSHMESDEAGPSIGAARFLVKKRQTAVALVVHRWTTEQNQISKLAAYVPFIKVMSCEPSLHKTNLFYEDRSSWNCHFLVFISFLSPTPSIIPFNSSHSSTMLTFMCIHFERMFCRVTIIKVHEKKTETIEYYSKYWST</sequence>
<dbReference type="Proteomes" id="UP001142055">
    <property type="component" value="Chromosome 1"/>
</dbReference>
<organism evidence="1 2">
    <name type="scientific">Blomia tropicalis</name>
    <name type="common">Mite</name>
    <dbReference type="NCBI Taxonomy" id="40697"/>
    <lineage>
        <taxon>Eukaryota</taxon>
        <taxon>Metazoa</taxon>
        <taxon>Ecdysozoa</taxon>
        <taxon>Arthropoda</taxon>
        <taxon>Chelicerata</taxon>
        <taxon>Arachnida</taxon>
        <taxon>Acari</taxon>
        <taxon>Acariformes</taxon>
        <taxon>Sarcoptiformes</taxon>
        <taxon>Astigmata</taxon>
        <taxon>Glycyphagoidea</taxon>
        <taxon>Echimyopodidae</taxon>
        <taxon>Blomia</taxon>
    </lineage>
</organism>
<gene>
    <name evidence="1" type="ORF">RDWZM_001344</name>
</gene>
<keyword evidence="2" id="KW-1185">Reference proteome</keyword>
<comment type="caution">
    <text evidence="1">The sequence shown here is derived from an EMBL/GenBank/DDBJ whole genome shotgun (WGS) entry which is preliminary data.</text>
</comment>
<evidence type="ECO:0000313" key="1">
    <source>
        <dbReference type="EMBL" id="KAJ6222799.1"/>
    </source>
</evidence>
<dbReference type="AlphaFoldDB" id="A0A9Q0MCA3"/>